<dbReference type="EMBL" id="GEBQ01025238">
    <property type="protein sequence ID" value="JAT14739.1"/>
    <property type="molecule type" value="Transcribed_RNA"/>
</dbReference>
<evidence type="ECO:0000256" key="1">
    <source>
        <dbReference type="SAM" id="MobiDB-lite"/>
    </source>
</evidence>
<gene>
    <name evidence="2" type="ORF">g.30855</name>
    <name evidence="3" type="ORF">g.30856</name>
</gene>
<dbReference type="AlphaFoldDB" id="A0A1B6KTG3"/>
<sequence length="161" mass="17342">MGWTSRLCGAVITTSSVSHRNYIGHRDYGEWSSGQISRLRRVVIGTVIETTSGVQDYTDRSLRLRQADFRTTAGGHRIDSGRSSDRQQAIIGTTAGDHRIDSKRSSGLRRAIIATTVGCHRDYIGRSSELQAGGRRGYSGGGHRGYSGRAIIGSTAGGRSS</sequence>
<feature type="region of interest" description="Disordered" evidence="1">
    <location>
        <begin position="131"/>
        <end position="161"/>
    </location>
</feature>
<protein>
    <submittedName>
        <fullName evidence="2">Uncharacterized protein</fullName>
    </submittedName>
</protein>
<feature type="non-terminal residue" evidence="2">
    <location>
        <position position="161"/>
    </location>
</feature>
<accession>A0A1B6KTG3</accession>
<proteinExistence type="predicted"/>
<reference evidence="2" key="1">
    <citation type="submission" date="2015-11" db="EMBL/GenBank/DDBJ databases">
        <title>De novo transcriptome assembly of four potential Pierce s Disease insect vectors from Arizona vineyards.</title>
        <authorList>
            <person name="Tassone E.E."/>
        </authorList>
    </citation>
    <scope>NUCLEOTIDE SEQUENCE</scope>
</reference>
<dbReference type="EMBL" id="GEBQ01018760">
    <property type="protein sequence ID" value="JAT21217.1"/>
    <property type="molecule type" value="Transcribed_RNA"/>
</dbReference>
<organism evidence="2">
    <name type="scientific">Graphocephala atropunctata</name>
    <dbReference type="NCBI Taxonomy" id="36148"/>
    <lineage>
        <taxon>Eukaryota</taxon>
        <taxon>Metazoa</taxon>
        <taxon>Ecdysozoa</taxon>
        <taxon>Arthropoda</taxon>
        <taxon>Hexapoda</taxon>
        <taxon>Insecta</taxon>
        <taxon>Pterygota</taxon>
        <taxon>Neoptera</taxon>
        <taxon>Paraneoptera</taxon>
        <taxon>Hemiptera</taxon>
        <taxon>Auchenorrhyncha</taxon>
        <taxon>Membracoidea</taxon>
        <taxon>Cicadellidae</taxon>
        <taxon>Cicadellinae</taxon>
        <taxon>Cicadellini</taxon>
        <taxon>Graphocephala</taxon>
    </lineage>
</organism>
<name>A0A1B6KTG3_9HEMI</name>
<evidence type="ECO:0000313" key="2">
    <source>
        <dbReference type="EMBL" id="JAT14739.1"/>
    </source>
</evidence>
<feature type="compositionally biased region" description="Gly residues" evidence="1">
    <location>
        <begin position="134"/>
        <end position="145"/>
    </location>
</feature>
<evidence type="ECO:0000313" key="3">
    <source>
        <dbReference type="EMBL" id="JAT21217.1"/>
    </source>
</evidence>